<dbReference type="InterPro" id="IPR050266">
    <property type="entry name" value="AB_hydrolase_sf"/>
</dbReference>
<gene>
    <name evidence="3" type="ORF">ACFSUT_13825</name>
</gene>
<dbReference type="Pfam" id="PF00561">
    <property type="entry name" value="Abhydrolase_1"/>
    <property type="match status" value="1"/>
</dbReference>
<dbReference type="PANTHER" id="PTHR43798:SF31">
    <property type="entry name" value="AB HYDROLASE SUPERFAMILY PROTEIN YCLE"/>
    <property type="match status" value="1"/>
</dbReference>
<accession>A0ABW5HY17</accession>
<dbReference type="InterPro" id="IPR000073">
    <property type="entry name" value="AB_hydrolase_1"/>
</dbReference>
<dbReference type="EMBL" id="JBHUKQ010000010">
    <property type="protein sequence ID" value="MFD2481358.1"/>
    <property type="molecule type" value="Genomic_DNA"/>
</dbReference>
<keyword evidence="4" id="KW-1185">Reference proteome</keyword>
<feature type="domain" description="AB hydrolase-1" evidence="2">
    <location>
        <begin position="23"/>
        <end position="248"/>
    </location>
</feature>
<sequence>MTVGTVALGDGELAYEERGSGRPVVFLHAGAMTRAMWDPQFARFAEDFRVIRYDGRGHGGSTSAESAFSHHEDTAKLLDALDVEQPVLVGCSFGSRVFADFALAHPDRVGALVLSSPGLSGMQFRDPYILGLEREMASATSREQVVECLLRSWVDGPHRSADEVDPAVREACRSMVRETIARERSAPVTAEELRAVDRVAEIRARTLVITGELDSSDIVRTAELLDREAPGTRWIRVPDAGHPVNLEQPEQFGDLLDEFLRG</sequence>
<dbReference type="InterPro" id="IPR029058">
    <property type="entry name" value="AB_hydrolase_fold"/>
</dbReference>
<dbReference type="GO" id="GO:0016787">
    <property type="term" value="F:hydrolase activity"/>
    <property type="evidence" value="ECO:0007669"/>
    <property type="project" value="UniProtKB-KW"/>
</dbReference>
<organism evidence="3 4">
    <name type="scientific">Amycolatopsis albidoflavus</name>
    <dbReference type="NCBI Taxonomy" id="102226"/>
    <lineage>
        <taxon>Bacteria</taxon>
        <taxon>Bacillati</taxon>
        <taxon>Actinomycetota</taxon>
        <taxon>Actinomycetes</taxon>
        <taxon>Pseudonocardiales</taxon>
        <taxon>Pseudonocardiaceae</taxon>
        <taxon>Amycolatopsis</taxon>
    </lineage>
</organism>
<name>A0ABW5HY17_9PSEU</name>
<dbReference type="PANTHER" id="PTHR43798">
    <property type="entry name" value="MONOACYLGLYCEROL LIPASE"/>
    <property type="match status" value="1"/>
</dbReference>
<dbReference type="RefSeq" id="WP_344274041.1">
    <property type="nucleotide sequence ID" value="NZ_BAAAHV010000011.1"/>
</dbReference>
<evidence type="ECO:0000313" key="3">
    <source>
        <dbReference type="EMBL" id="MFD2481358.1"/>
    </source>
</evidence>
<evidence type="ECO:0000256" key="1">
    <source>
        <dbReference type="ARBA" id="ARBA00022801"/>
    </source>
</evidence>
<keyword evidence="1 3" id="KW-0378">Hydrolase</keyword>
<dbReference type="SUPFAM" id="SSF53474">
    <property type="entry name" value="alpha/beta-Hydrolases"/>
    <property type="match status" value="1"/>
</dbReference>
<evidence type="ECO:0000313" key="4">
    <source>
        <dbReference type="Proteomes" id="UP001597542"/>
    </source>
</evidence>
<dbReference type="InterPro" id="IPR000639">
    <property type="entry name" value="Epox_hydrolase-like"/>
</dbReference>
<comment type="caution">
    <text evidence="3">The sequence shown here is derived from an EMBL/GenBank/DDBJ whole genome shotgun (WGS) entry which is preliminary data.</text>
</comment>
<dbReference type="Gene3D" id="3.40.50.1820">
    <property type="entry name" value="alpha/beta hydrolase"/>
    <property type="match status" value="1"/>
</dbReference>
<dbReference type="PRINTS" id="PR00111">
    <property type="entry name" value="ABHYDROLASE"/>
</dbReference>
<proteinExistence type="predicted"/>
<evidence type="ECO:0000259" key="2">
    <source>
        <dbReference type="Pfam" id="PF00561"/>
    </source>
</evidence>
<dbReference type="PRINTS" id="PR00412">
    <property type="entry name" value="EPOXHYDRLASE"/>
</dbReference>
<reference evidence="4" key="1">
    <citation type="journal article" date="2019" name="Int. J. Syst. Evol. Microbiol.">
        <title>The Global Catalogue of Microorganisms (GCM) 10K type strain sequencing project: providing services to taxonomists for standard genome sequencing and annotation.</title>
        <authorList>
            <consortium name="The Broad Institute Genomics Platform"/>
            <consortium name="The Broad Institute Genome Sequencing Center for Infectious Disease"/>
            <person name="Wu L."/>
            <person name="Ma J."/>
        </authorList>
    </citation>
    <scope>NUCLEOTIDE SEQUENCE [LARGE SCALE GENOMIC DNA]</scope>
    <source>
        <strain evidence="4">CGMCC 4.7638</strain>
    </source>
</reference>
<protein>
    <submittedName>
        <fullName evidence="3">Alpha/beta fold hydrolase</fullName>
    </submittedName>
</protein>
<dbReference type="Proteomes" id="UP001597542">
    <property type="component" value="Unassembled WGS sequence"/>
</dbReference>